<dbReference type="EMBL" id="VJVW01000002">
    <property type="protein sequence ID" value="MUP41877.1"/>
    <property type="molecule type" value="Genomic_DNA"/>
</dbReference>
<comment type="caution">
    <text evidence="1">The sequence shown here is derived from an EMBL/GenBank/DDBJ whole genome shotgun (WGS) entry which is preliminary data.</text>
</comment>
<organism evidence="1 2">
    <name type="scientific">Christiangramia aestuarii</name>
    <dbReference type="NCBI Taxonomy" id="1028746"/>
    <lineage>
        <taxon>Bacteria</taxon>
        <taxon>Pseudomonadati</taxon>
        <taxon>Bacteroidota</taxon>
        <taxon>Flavobacteriia</taxon>
        <taxon>Flavobacteriales</taxon>
        <taxon>Flavobacteriaceae</taxon>
        <taxon>Christiangramia</taxon>
    </lineage>
</organism>
<gene>
    <name evidence="1" type="ORF">FLP08_04770</name>
</gene>
<dbReference type="Proteomes" id="UP000460416">
    <property type="component" value="Unassembled WGS sequence"/>
</dbReference>
<sequence>MHKKFYLPLIMAVMVLLSSCQKDENLPQNDFSIESEEFFKVISQHPNGWIKEARNLDYTLEGNIPLDEFEYYENGYIKYAKVYSSYPQQHLSMEISRSEDNKPLWSKYYTTEGDLWFETEYEDGLPKEKKVYSEKGTAVHTYSEGELISVIFTTADGNGETTTIFDPVAGTKKVTILKNAETILEEEYAYQEGFGDGILTSNQVPLANPFTDPEAHFRPDNSQFSHSPIWEYSADPIDAMPYFRDYSELYFPPRYFDSRLAVNSSLYQSVIEQYPITEDEVLISNFKHRENNGDFLAPSEERKALKEEMENDPELFELKYGNEYVETIHYGKYFFIIGALRNMPTSEKAAQEIKGIARKRMDEILSGKDYLNAQERETLSKVWFEVKFFSNLKQHHNGIVMRSSSDYDAATEEFLDAESTIVRMEYRKFEHLYSEN</sequence>
<dbReference type="OrthoDB" id="1398031at2"/>
<proteinExistence type="predicted"/>
<dbReference type="PROSITE" id="PS51257">
    <property type="entry name" value="PROKAR_LIPOPROTEIN"/>
    <property type="match status" value="1"/>
</dbReference>
<evidence type="ECO:0000313" key="2">
    <source>
        <dbReference type="Proteomes" id="UP000460416"/>
    </source>
</evidence>
<protein>
    <submittedName>
        <fullName evidence="1">Uncharacterized protein</fullName>
    </submittedName>
</protein>
<name>A0A7K1LM65_9FLAO</name>
<accession>A0A7K1LM65</accession>
<dbReference type="RefSeq" id="WP_156274590.1">
    <property type="nucleotide sequence ID" value="NZ_BAABGI010000001.1"/>
</dbReference>
<keyword evidence="2" id="KW-1185">Reference proteome</keyword>
<evidence type="ECO:0000313" key="1">
    <source>
        <dbReference type="EMBL" id="MUP41877.1"/>
    </source>
</evidence>
<reference evidence="1 2" key="1">
    <citation type="submission" date="2019-07" db="EMBL/GenBank/DDBJ databases">
        <title>Gramella aestuarii sp. nov., isolated from a tidal flat, and emended description of Gramella echinicola.</title>
        <authorList>
            <person name="Liu L."/>
        </authorList>
    </citation>
    <scope>NUCLEOTIDE SEQUENCE [LARGE SCALE GENOMIC DNA]</scope>
    <source>
        <strain evidence="1 2">BS12</strain>
    </source>
</reference>
<dbReference type="AlphaFoldDB" id="A0A7K1LM65"/>